<accession>A0A5J5CVK8</accession>
<proteinExistence type="predicted"/>
<gene>
    <name evidence="1" type="ORF">FQN60_003873</name>
</gene>
<keyword evidence="2" id="KW-1185">Reference proteome</keyword>
<protein>
    <submittedName>
        <fullName evidence="1">Uncharacterized protein</fullName>
    </submittedName>
</protein>
<evidence type="ECO:0000313" key="2">
    <source>
        <dbReference type="Proteomes" id="UP000327493"/>
    </source>
</evidence>
<reference evidence="1 2" key="1">
    <citation type="submission" date="2019-08" db="EMBL/GenBank/DDBJ databases">
        <title>A chromosome-level genome assembly, high-density linkage maps, and genome scans reveal the genomic architecture of hybrid incompatibilities underlying speciation via character displacement in darters (Percidae: Etheostominae).</title>
        <authorList>
            <person name="Moran R.L."/>
            <person name="Catchen J.M."/>
            <person name="Fuller R.C."/>
        </authorList>
    </citation>
    <scope>NUCLEOTIDE SEQUENCE [LARGE SCALE GENOMIC DNA]</scope>
    <source>
        <strain evidence="1">EspeVRDwgs_2016</strain>
        <tissue evidence="1">Muscle</tissue>
    </source>
</reference>
<name>A0A5J5CVK8_9PERO</name>
<dbReference type="EMBL" id="VOFY01000015">
    <property type="protein sequence ID" value="KAA8585179.1"/>
    <property type="molecule type" value="Genomic_DNA"/>
</dbReference>
<dbReference type="Proteomes" id="UP000327493">
    <property type="component" value="Chromosome 15"/>
</dbReference>
<evidence type="ECO:0000313" key="1">
    <source>
        <dbReference type="EMBL" id="KAA8585179.1"/>
    </source>
</evidence>
<dbReference type="AlphaFoldDB" id="A0A5J5CVK8"/>
<organism evidence="1 2">
    <name type="scientific">Etheostoma spectabile</name>
    <name type="common">orangethroat darter</name>
    <dbReference type="NCBI Taxonomy" id="54343"/>
    <lineage>
        <taxon>Eukaryota</taxon>
        <taxon>Metazoa</taxon>
        <taxon>Chordata</taxon>
        <taxon>Craniata</taxon>
        <taxon>Vertebrata</taxon>
        <taxon>Euteleostomi</taxon>
        <taxon>Actinopterygii</taxon>
        <taxon>Neopterygii</taxon>
        <taxon>Teleostei</taxon>
        <taxon>Neoteleostei</taxon>
        <taxon>Acanthomorphata</taxon>
        <taxon>Eupercaria</taxon>
        <taxon>Perciformes</taxon>
        <taxon>Percoidei</taxon>
        <taxon>Percidae</taxon>
        <taxon>Etheostomatinae</taxon>
        <taxon>Etheostoma</taxon>
    </lineage>
</organism>
<comment type="caution">
    <text evidence="1">The sequence shown here is derived from an EMBL/GenBank/DDBJ whole genome shotgun (WGS) entry which is preliminary data.</text>
</comment>
<sequence length="100" mass="10744">MGLQSCKPCNSSLQSKEECRPAGGCSCVCEDWTYCSEHCCDICCQMCVDVCSGLCSGDCSYTFCTLCLSLAQNCVSFFTTQQTETSEAQLPLDSAVQSPT</sequence>